<sequence length="515" mass="57419">MEGAYVKNGRTILTGKNLSKQFNGNIVLEDVSITCREGSAIALVGENGAGKSTLMNMISGGLQPSDGTIELDGKAVSFRSSVDAREKGIAFAHQELSLMEEMTVGENIMLGREPGKGIWIDQKKLHEQAKEILQEIGYEMDVYAMVCDLSPAECQITEIAKAWSSNPRIFIFDEPTSSLNKEESEILFGFIKKILERNISVIMISHRMEDIYKTCDQVVVLKDGRFVFEAPLSETTEELLISKMVGRDFKNVYPERRKDKAERIKVSIRNGAVGTRVRGINIDVPEGTIVGIGGLEGQGQRELSRALFGLARFTGGDYFIDGKKVKIHSPADAIRHKISFVPEDRKSEGLCLALSVRENILSMVLKKNSRFGFMNKKAEDKDTEEGIRQLGIKVGHPRMKVSRLSGGNQQKIVFSKWIKTNPEILYLNEPTRGVDVQSKLEIYALIRELTRQGVSVVIFTSDMMELIGLSDEIYIMYEGRISGQISGREATEERIMQYSAKRAHTETEGEGSESV</sequence>
<evidence type="ECO:0000256" key="1">
    <source>
        <dbReference type="ARBA" id="ARBA00022448"/>
    </source>
</evidence>
<dbReference type="InterPro" id="IPR003593">
    <property type="entry name" value="AAA+_ATPase"/>
</dbReference>
<dbReference type="Proteomes" id="UP000274920">
    <property type="component" value="Unassembled WGS sequence"/>
</dbReference>
<dbReference type="SMART" id="SM00382">
    <property type="entry name" value="AAA"/>
    <property type="match status" value="1"/>
</dbReference>
<keyword evidence="2" id="KW-0677">Repeat</keyword>
<keyword evidence="7" id="KW-1185">Reference proteome</keyword>
<dbReference type="GO" id="GO:0005524">
    <property type="term" value="F:ATP binding"/>
    <property type="evidence" value="ECO:0007669"/>
    <property type="project" value="UniProtKB-KW"/>
</dbReference>
<dbReference type="CDD" id="cd03215">
    <property type="entry name" value="ABC_Carb_Monos_II"/>
    <property type="match status" value="1"/>
</dbReference>
<dbReference type="InterPro" id="IPR050107">
    <property type="entry name" value="ABC_carbohydrate_import_ATPase"/>
</dbReference>
<dbReference type="GO" id="GO:0016887">
    <property type="term" value="F:ATP hydrolysis activity"/>
    <property type="evidence" value="ECO:0007669"/>
    <property type="project" value="InterPro"/>
</dbReference>
<name>A0A426DLK3_9FIRM</name>
<dbReference type="InterPro" id="IPR027417">
    <property type="entry name" value="P-loop_NTPase"/>
</dbReference>
<evidence type="ECO:0000256" key="3">
    <source>
        <dbReference type="ARBA" id="ARBA00022741"/>
    </source>
</evidence>
<dbReference type="AlphaFoldDB" id="A0A426DLK3"/>
<organism evidence="6 7">
    <name type="scientific">Schaedlerella arabinosiphila</name>
    <dbReference type="NCBI Taxonomy" id="2044587"/>
    <lineage>
        <taxon>Bacteria</taxon>
        <taxon>Bacillati</taxon>
        <taxon>Bacillota</taxon>
        <taxon>Clostridia</taxon>
        <taxon>Lachnospirales</taxon>
        <taxon>Lachnospiraceae</taxon>
        <taxon>Schaedlerella</taxon>
    </lineage>
</organism>
<dbReference type="PANTHER" id="PTHR43790:SF9">
    <property type="entry name" value="GALACTOFURANOSE TRANSPORTER ATP-BINDING PROTEIN YTFR"/>
    <property type="match status" value="1"/>
</dbReference>
<dbReference type="SUPFAM" id="SSF52540">
    <property type="entry name" value="P-loop containing nucleoside triphosphate hydrolases"/>
    <property type="match status" value="2"/>
</dbReference>
<accession>A0A426DLK3</accession>
<protein>
    <submittedName>
        <fullName evidence="6">Sugar ABC transporter ATP-binding protein</fullName>
    </submittedName>
</protein>
<dbReference type="CDD" id="cd03216">
    <property type="entry name" value="ABC_Carb_Monos_I"/>
    <property type="match status" value="1"/>
</dbReference>
<evidence type="ECO:0000313" key="7">
    <source>
        <dbReference type="Proteomes" id="UP000274920"/>
    </source>
</evidence>
<proteinExistence type="predicted"/>
<dbReference type="PROSITE" id="PS50893">
    <property type="entry name" value="ABC_TRANSPORTER_2"/>
    <property type="match status" value="2"/>
</dbReference>
<dbReference type="Gene3D" id="3.40.50.300">
    <property type="entry name" value="P-loop containing nucleotide triphosphate hydrolases"/>
    <property type="match status" value="2"/>
</dbReference>
<evidence type="ECO:0000313" key="6">
    <source>
        <dbReference type="EMBL" id="RRK33640.1"/>
    </source>
</evidence>
<feature type="domain" description="ABC transporter" evidence="5">
    <location>
        <begin position="13"/>
        <end position="248"/>
    </location>
</feature>
<feature type="domain" description="ABC transporter" evidence="5">
    <location>
        <begin position="261"/>
        <end position="503"/>
    </location>
</feature>
<dbReference type="PANTHER" id="PTHR43790">
    <property type="entry name" value="CARBOHYDRATE TRANSPORT ATP-BINDING PROTEIN MG119-RELATED"/>
    <property type="match status" value="1"/>
</dbReference>
<evidence type="ECO:0000259" key="5">
    <source>
        <dbReference type="PROSITE" id="PS50893"/>
    </source>
</evidence>
<keyword evidence="3" id="KW-0547">Nucleotide-binding</keyword>
<comment type="caution">
    <text evidence="6">The sequence shown here is derived from an EMBL/GenBank/DDBJ whole genome shotgun (WGS) entry which is preliminary data.</text>
</comment>
<dbReference type="InterPro" id="IPR017871">
    <property type="entry name" value="ABC_transporter-like_CS"/>
</dbReference>
<gene>
    <name evidence="6" type="ORF">EBB54_21505</name>
</gene>
<evidence type="ECO:0000256" key="4">
    <source>
        <dbReference type="ARBA" id="ARBA00022840"/>
    </source>
</evidence>
<keyword evidence="4 6" id="KW-0067">ATP-binding</keyword>
<dbReference type="EMBL" id="RHJS01000002">
    <property type="protein sequence ID" value="RRK33640.1"/>
    <property type="molecule type" value="Genomic_DNA"/>
</dbReference>
<dbReference type="PROSITE" id="PS00211">
    <property type="entry name" value="ABC_TRANSPORTER_1"/>
    <property type="match status" value="1"/>
</dbReference>
<dbReference type="Pfam" id="PF00005">
    <property type="entry name" value="ABC_tran"/>
    <property type="match status" value="2"/>
</dbReference>
<evidence type="ECO:0000256" key="2">
    <source>
        <dbReference type="ARBA" id="ARBA00022737"/>
    </source>
</evidence>
<reference evidence="6" key="1">
    <citation type="submission" date="2018-10" db="EMBL/GenBank/DDBJ databases">
        <title>Schaedlerella arabinophila gen. nov. sp. nov., isolated from the mouse intestinal tract and comparative analysis with the genome of the closely related altered Schaedler flora strain ASF502.</title>
        <authorList>
            <person name="Miyake S."/>
            <person name="Soh M."/>
            <person name="Seedorf H."/>
        </authorList>
    </citation>
    <scope>NUCLEOTIDE SEQUENCE [LARGE SCALE GENOMIC DNA]</scope>
    <source>
        <strain evidence="6">DSM 106076</strain>
    </source>
</reference>
<keyword evidence="1" id="KW-0813">Transport</keyword>
<dbReference type="InterPro" id="IPR003439">
    <property type="entry name" value="ABC_transporter-like_ATP-bd"/>
</dbReference>